<protein>
    <submittedName>
        <fullName evidence="1">Sporulation histidine kinase inhibitor Sda</fullName>
    </submittedName>
</protein>
<evidence type="ECO:0000313" key="2">
    <source>
        <dbReference type="Proteomes" id="UP001597180"/>
    </source>
</evidence>
<dbReference type="RefSeq" id="WP_079912141.1">
    <property type="nucleotide sequence ID" value="NZ_BAABJG010000006.1"/>
</dbReference>
<name>A0ABW3UK32_9BACL</name>
<proteinExistence type="predicted"/>
<comment type="caution">
    <text evidence="1">The sequence shown here is derived from an EMBL/GenBank/DDBJ whole genome shotgun (WGS) entry which is preliminary data.</text>
</comment>
<dbReference type="InterPro" id="IPR036916">
    <property type="entry name" value="Sda_sf"/>
</dbReference>
<dbReference type="InterPro" id="IPR015064">
    <property type="entry name" value="Sda"/>
</dbReference>
<dbReference type="SUPFAM" id="SSF100985">
    <property type="entry name" value="Sporulation inhibitor Sda"/>
    <property type="match status" value="1"/>
</dbReference>
<dbReference type="Proteomes" id="UP001597180">
    <property type="component" value="Unassembled WGS sequence"/>
</dbReference>
<evidence type="ECO:0000313" key="1">
    <source>
        <dbReference type="EMBL" id="MFD1220604.1"/>
    </source>
</evidence>
<dbReference type="Pfam" id="PF08970">
    <property type="entry name" value="Sda"/>
    <property type="match status" value="1"/>
</dbReference>
<reference evidence="2" key="1">
    <citation type="journal article" date="2019" name="Int. J. Syst. Evol. Microbiol.">
        <title>The Global Catalogue of Microorganisms (GCM) 10K type strain sequencing project: providing services to taxonomists for standard genome sequencing and annotation.</title>
        <authorList>
            <consortium name="The Broad Institute Genomics Platform"/>
            <consortium name="The Broad Institute Genome Sequencing Center for Infectious Disease"/>
            <person name="Wu L."/>
            <person name="Ma J."/>
        </authorList>
    </citation>
    <scope>NUCLEOTIDE SEQUENCE [LARGE SCALE GENOMIC DNA]</scope>
    <source>
        <strain evidence="2">CCUG 53270</strain>
    </source>
</reference>
<dbReference type="Gene3D" id="1.10.287.1100">
    <property type="entry name" value="Sporulation inhibitor A"/>
    <property type="match status" value="1"/>
</dbReference>
<dbReference type="EMBL" id="JBHTLU010000013">
    <property type="protein sequence ID" value="MFD1220604.1"/>
    <property type="molecule type" value="Genomic_DNA"/>
</dbReference>
<dbReference type="GO" id="GO:0004860">
    <property type="term" value="F:protein kinase inhibitor activity"/>
    <property type="evidence" value="ECO:0007669"/>
    <property type="project" value="UniProtKB-KW"/>
</dbReference>
<sequence>MYPTLRDKELIFCYLEAVRLQLDEEFLVLLRAEIKNRDLPITLDALSEEPCTSRAQQSIVRS</sequence>
<organism evidence="1 2">
    <name type="scientific">Paenibacillus vulneris</name>
    <dbReference type="NCBI Taxonomy" id="1133364"/>
    <lineage>
        <taxon>Bacteria</taxon>
        <taxon>Bacillati</taxon>
        <taxon>Bacillota</taxon>
        <taxon>Bacilli</taxon>
        <taxon>Bacillales</taxon>
        <taxon>Paenibacillaceae</taxon>
        <taxon>Paenibacillus</taxon>
    </lineage>
</organism>
<keyword evidence="1" id="KW-0649">Protein kinase inhibitor</keyword>
<keyword evidence="2" id="KW-1185">Reference proteome</keyword>
<accession>A0ABW3UK32</accession>
<gene>
    <name evidence="1" type="primary">sda</name>
    <name evidence="1" type="ORF">ACFQ4B_10765</name>
</gene>